<keyword evidence="2" id="KW-1185">Reference proteome</keyword>
<dbReference type="EMBL" id="JAUCMV010000001">
    <property type="protein sequence ID" value="KAK0427004.1"/>
    <property type="molecule type" value="Genomic_DNA"/>
</dbReference>
<reference evidence="1" key="1">
    <citation type="submission" date="2023-06" db="EMBL/GenBank/DDBJ databases">
        <title>Genomic analysis of the entomopathogenic nematode Steinernema hermaphroditum.</title>
        <authorList>
            <person name="Schwarz E.M."/>
            <person name="Heppert J.K."/>
            <person name="Baniya A."/>
            <person name="Schwartz H.T."/>
            <person name="Tan C.-H."/>
            <person name="Antoshechkin I."/>
            <person name="Sternberg P.W."/>
            <person name="Goodrich-Blair H."/>
            <person name="Dillman A.R."/>
        </authorList>
    </citation>
    <scope>NUCLEOTIDE SEQUENCE</scope>
    <source>
        <strain evidence="1">PS9179</strain>
        <tissue evidence="1">Whole animal</tissue>
    </source>
</reference>
<gene>
    <name evidence="1" type="ORF">QR680_010011</name>
</gene>
<comment type="caution">
    <text evidence="1">The sequence shown here is derived from an EMBL/GenBank/DDBJ whole genome shotgun (WGS) entry which is preliminary data.</text>
</comment>
<evidence type="ECO:0000313" key="1">
    <source>
        <dbReference type="EMBL" id="KAK0427004.1"/>
    </source>
</evidence>
<protein>
    <submittedName>
        <fullName evidence="1">Uncharacterized protein</fullName>
    </submittedName>
</protein>
<name>A0AA39IP30_9BILA</name>
<sequence>MERSGIHWGWDRRDFPCGNAMDMNFVLHGEITSTPSPMDSVPVRFIEQVFAYFTFDAIKEAQNVPGYYAECAQHLIEKKYCYSFFMDCDEHESIVTTRWSSPDSSDTLMKKAQIDESCDVLNRNYPPMYCGDIVLHLRRGCQLNTSAVKEFLRRVPYTNGITLVVNYPLIVEREAKFIEPFIESFSITGLSLNVNNDTQWAITKKLIEKRCLKNVENRGFSPNDEKFDQLFSLLVQPQFRELSTDVAWRNLDGLEIVLTRKIYETVRLHRYKVSRKRLSLSVNLRMKDWALDEILAFEELKKISKSWEKSSNYCYIFVF</sequence>
<proteinExistence type="predicted"/>
<dbReference type="Proteomes" id="UP001175271">
    <property type="component" value="Unassembled WGS sequence"/>
</dbReference>
<dbReference type="AlphaFoldDB" id="A0AA39IP30"/>
<accession>A0AA39IP30</accession>
<evidence type="ECO:0000313" key="2">
    <source>
        <dbReference type="Proteomes" id="UP001175271"/>
    </source>
</evidence>
<organism evidence="1 2">
    <name type="scientific">Steinernema hermaphroditum</name>
    <dbReference type="NCBI Taxonomy" id="289476"/>
    <lineage>
        <taxon>Eukaryota</taxon>
        <taxon>Metazoa</taxon>
        <taxon>Ecdysozoa</taxon>
        <taxon>Nematoda</taxon>
        <taxon>Chromadorea</taxon>
        <taxon>Rhabditida</taxon>
        <taxon>Tylenchina</taxon>
        <taxon>Panagrolaimomorpha</taxon>
        <taxon>Strongyloidoidea</taxon>
        <taxon>Steinernematidae</taxon>
        <taxon>Steinernema</taxon>
    </lineage>
</organism>